<gene>
    <name evidence="1" type="ORF">RPERSI_LOCUS30725</name>
</gene>
<dbReference type="Proteomes" id="UP000789920">
    <property type="component" value="Unassembled WGS sequence"/>
</dbReference>
<feature type="non-terminal residue" evidence="1">
    <location>
        <position position="79"/>
    </location>
</feature>
<comment type="caution">
    <text evidence="1">The sequence shown here is derived from an EMBL/GenBank/DDBJ whole genome shotgun (WGS) entry which is preliminary data.</text>
</comment>
<accession>A0ACA9SH96</accession>
<organism evidence="1 2">
    <name type="scientific">Racocetra persica</name>
    <dbReference type="NCBI Taxonomy" id="160502"/>
    <lineage>
        <taxon>Eukaryota</taxon>
        <taxon>Fungi</taxon>
        <taxon>Fungi incertae sedis</taxon>
        <taxon>Mucoromycota</taxon>
        <taxon>Glomeromycotina</taxon>
        <taxon>Glomeromycetes</taxon>
        <taxon>Diversisporales</taxon>
        <taxon>Gigasporaceae</taxon>
        <taxon>Racocetra</taxon>
    </lineage>
</organism>
<name>A0ACA9SH96_9GLOM</name>
<dbReference type="EMBL" id="CAJVQC010120987">
    <property type="protein sequence ID" value="CAG8838578.1"/>
    <property type="molecule type" value="Genomic_DNA"/>
</dbReference>
<sequence length="79" mass="9197">RKYGINHTMVSCWHEQEEDFRVARSSNRCVGSGNKPFYPLAKEVLKYWIDELCYEGIVVMPSAVKLKMQNLLATDFIQL</sequence>
<protein>
    <submittedName>
        <fullName evidence="1">19517_t:CDS:1</fullName>
    </submittedName>
</protein>
<evidence type="ECO:0000313" key="2">
    <source>
        <dbReference type="Proteomes" id="UP000789920"/>
    </source>
</evidence>
<keyword evidence="2" id="KW-1185">Reference proteome</keyword>
<feature type="non-terminal residue" evidence="1">
    <location>
        <position position="1"/>
    </location>
</feature>
<evidence type="ECO:0000313" key="1">
    <source>
        <dbReference type="EMBL" id="CAG8838578.1"/>
    </source>
</evidence>
<proteinExistence type="predicted"/>
<reference evidence="1" key="1">
    <citation type="submission" date="2021-06" db="EMBL/GenBank/DDBJ databases">
        <authorList>
            <person name="Kallberg Y."/>
            <person name="Tangrot J."/>
            <person name="Rosling A."/>
        </authorList>
    </citation>
    <scope>NUCLEOTIDE SEQUENCE</scope>
    <source>
        <strain evidence="1">MA461A</strain>
    </source>
</reference>